<dbReference type="EMBL" id="MEHK01000002">
    <property type="protein sequence ID" value="OEJ22274.1"/>
    <property type="molecule type" value="Genomic_DNA"/>
</dbReference>
<evidence type="ECO:0000313" key="2">
    <source>
        <dbReference type="EMBL" id="OEJ22274.1"/>
    </source>
</evidence>
<dbReference type="Proteomes" id="UP000095705">
    <property type="component" value="Unassembled WGS sequence"/>
</dbReference>
<sequence>MPEPSTTASAAQLVGTYVGSREADGVRLTLTATPGGNRGGTLTAENWPTGNFHTSQPGKAFTGSGTWEVEDPRPPTRRSLLRLQFEDPAEVTSGDTLDKLSIGIDAQRIFVYDDVDPDVCPAFRLQLQTE</sequence>
<reference evidence="2 3" key="1">
    <citation type="submission" date="2016-08" db="EMBL/GenBank/DDBJ databases">
        <title>The complete genome of Streptomyces subrutilus 10-1-1.</title>
        <authorList>
            <person name="Chen X."/>
        </authorList>
    </citation>
    <scope>NUCLEOTIDE SEQUENCE [LARGE SCALE GENOMIC DNA]</scope>
    <source>
        <strain evidence="2 3">10-1-1</strain>
    </source>
</reference>
<feature type="compositionally biased region" description="Polar residues" evidence="1">
    <location>
        <begin position="45"/>
        <end position="57"/>
    </location>
</feature>
<dbReference type="STRING" id="36818.BGK67_32380"/>
<organism evidence="2 3">
    <name type="scientific">Streptomyces subrutilus</name>
    <dbReference type="NCBI Taxonomy" id="36818"/>
    <lineage>
        <taxon>Bacteria</taxon>
        <taxon>Bacillati</taxon>
        <taxon>Actinomycetota</taxon>
        <taxon>Actinomycetes</taxon>
        <taxon>Kitasatosporales</taxon>
        <taxon>Streptomycetaceae</taxon>
        <taxon>Streptomyces</taxon>
    </lineage>
</organism>
<protein>
    <submittedName>
        <fullName evidence="2">Uncharacterized protein</fullName>
    </submittedName>
</protein>
<evidence type="ECO:0000256" key="1">
    <source>
        <dbReference type="SAM" id="MobiDB-lite"/>
    </source>
</evidence>
<evidence type="ECO:0000313" key="3">
    <source>
        <dbReference type="Proteomes" id="UP000095705"/>
    </source>
</evidence>
<name>A0A1E5NZR2_9ACTN</name>
<proteinExistence type="predicted"/>
<keyword evidence="3" id="KW-1185">Reference proteome</keyword>
<dbReference type="AlphaFoldDB" id="A0A1E5NZR2"/>
<feature type="region of interest" description="Disordered" evidence="1">
    <location>
        <begin position="45"/>
        <end position="74"/>
    </location>
</feature>
<accession>A0A1E5NZR2</accession>
<comment type="caution">
    <text evidence="2">The sequence shown here is derived from an EMBL/GenBank/DDBJ whole genome shotgun (WGS) entry which is preliminary data.</text>
</comment>
<gene>
    <name evidence="2" type="ORF">BGK67_32380</name>
</gene>